<dbReference type="FunFam" id="3.30.70.330:FF:000383">
    <property type="entry name" value="Sex lethal, isoform D"/>
    <property type="match status" value="1"/>
</dbReference>
<sequence length="551" mass="56509">MSGGVKIFIGQIPKSFTEDDLREMFADFVDSIEEIKVIRNKATQEPQGCAFITMTNPDVAEKSIQQLHNSKKFPGVSNFLQVKYADSEQEKLSTKLFVGMLPKEYNEDDVRKLFSDYGDVDEICILRGPNNQSKSCGFIKFQSRESCLNAISSLNGIRIPPSPHNLVVKFADTEKDRKNKQKMQQQQHQQYSQQLAVAASVSLPKINPSKGQKMDLSSHYNMGGFGMNSPPPSLLGNHPSSGGVGGGLLGDGSSSHLFSTMPQFDPMGGMGMGMMGGMNGGMGMGMGSMGGMGGMGMGMMGGMGGMGMMGGGSPMGGMGGMGMGGMGMGGPGMGNGSSPGNMSMGGPGSMGMGGPGNGPNMGGMGMGMGMGMGGMGGMGGPGPMGNGGGGPGPMGNGGGGPSGKFNGRGGNNGNNGNNNNNNYYGGNGGGGGNNGNNGNNNNNYNNGPQGGGGGGNQKKNQSVGPSGSNLFVYNIPNFYTDVELSVLFDPFGAVISSKVFIDKNTGTSKGFGFVSFDNPNSATTAITNLNGMMLNGKKLKVTVKNSNSNPY</sequence>
<dbReference type="OrthoDB" id="410044at2759"/>
<feature type="domain" description="RRM" evidence="5">
    <location>
        <begin position="468"/>
        <end position="546"/>
    </location>
</feature>
<dbReference type="GO" id="GO:0009967">
    <property type="term" value="P:positive regulation of signal transduction"/>
    <property type="evidence" value="ECO:0007669"/>
    <property type="project" value="UniProtKB-ARBA"/>
</dbReference>
<dbReference type="PANTHER" id="PTHR24012">
    <property type="entry name" value="RNA BINDING PROTEIN"/>
    <property type="match status" value="1"/>
</dbReference>
<dbReference type="GO" id="GO:1990904">
    <property type="term" value="C:ribonucleoprotein complex"/>
    <property type="evidence" value="ECO:0007669"/>
    <property type="project" value="InterPro"/>
</dbReference>
<dbReference type="Pfam" id="PF00076">
    <property type="entry name" value="RRM_1"/>
    <property type="match status" value="3"/>
</dbReference>
<keyword evidence="7" id="KW-1185">Reference proteome</keyword>
<dbReference type="InterPro" id="IPR000504">
    <property type="entry name" value="RRM_dom"/>
</dbReference>
<feature type="compositionally biased region" description="Low complexity" evidence="4">
    <location>
        <begin position="436"/>
        <end position="447"/>
    </location>
</feature>
<evidence type="ECO:0000256" key="3">
    <source>
        <dbReference type="PROSITE-ProRule" id="PRU00176"/>
    </source>
</evidence>
<dbReference type="CDD" id="cd12362">
    <property type="entry name" value="RRM3_CELF1-6"/>
    <property type="match status" value="1"/>
</dbReference>
<dbReference type="GeneID" id="14872469"/>
<evidence type="ECO:0000259" key="5">
    <source>
        <dbReference type="PROSITE" id="PS50102"/>
    </source>
</evidence>
<proteinExistence type="predicted"/>
<evidence type="ECO:0000256" key="2">
    <source>
        <dbReference type="ARBA" id="ARBA00022884"/>
    </source>
</evidence>
<dbReference type="OMA" id="FPCHPAP"/>
<dbReference type="AlphaFoldDB" id="F4PW31"/>
<feature type="compositionally biased region" description="Gly residues" evidence="4">
    <location>
        <begin position="382"/>
        <end position="413"/>
    </location>
</feature>
<feature type="region of interest" description="Disordered" evidence="4">
    <location>
        <begin position="434"/>
        <end position="463"/>
    </location>
</feature>
<dbReference type="EMBL" id="GL883013">
    <property type="protein sequence ID" value="EGG20195.1"/>
    <property type="molecule type" value="Genomic_DNA"/>
</dbReference>
<evidence type="ECO:0000256" key="4">
    <source>
        <dbReference type="SAM" id="MobiDB-lite"/>
    </source>
</evidence>
<dbReference type="STRING" id="1054147.F4PW31"/>
<dbReference type="GO" id="GO:0010629">
    <property type="term" value="P:negative regulation of gene expression"/>
    <property type="evidence" value="ECO:0007669"/>
    <property type="project" value="UniProtKB-ARBA"/>
</dbReference>
<feature type="region of interest" description="Disordered" evidence="4">
    <location>
        <begin position="382"/>
        <end position="420"/>
    </location>
</feature>
<organism evidence="6 7">
    <name type="scientific">Cavenderia fasciculata</name>
    <name type="common">Slime mold</name>
    <name type="synonym">Dictyostelium fasciculatum</name>
    <dbReference type="NCBI Taxonomy" id="261658"/>
    <lineage>
        <taxon>Eukaryota</taxon>
        <taxon>Amoebozoa</taxon>
        <taxon>Evosea</taxon>
        <taxon>Eumycetozoa</taxon>
        <taxon>Dictyostelia</taxon>
        <taxon>Acytosteliales</taxon>
        <taxon>Cavenderiaceae</taxon>
        <taxon>Cavenderia</taxon>
    </lineage>
</organism>
<dbReference type="GO" id="GO:0005737">
    <property type="term" value="C:cytoplasm"/>
    <property type="evidence" value="ECO:0007669"/>
    <property type="project" value="UniProtKB-ARBA"/>
</dbReference>
<feature type="domain" description="RRM" evidence="5">
    <location>
        <begin position="5"/>
        <end position="87"/>
    </location>
</feature>
<dbReference type="PRINTS" id="PR00961">
    <property type="entry name" value="HUDSXLRNA"/>
</dbReference>
<protein>
    <recommendedName>
        <fullName evidence="5">RRM domain-containing protein</fullName>
    </recommendedName>
</protein>
<evidence type="ECO:0000313" key="6">
    <source>
        <dbReference type="EMBL" id="EGG20195.1"/>
    </source>
</evidence>
<keyword evidence="1" id="KW-0677">Repeat</keyword>
<name>F4PW31_CACFS</name>
<dbReference type="Proteomes" id="UP000007797">
    <property type="component" value="Unassembled WGS sequence"/>
</dbReference>
<dbReference type="InterPro" id="IPR035979">
    <property type="entry name" value="RBD_domain_sf"/>
</dbReference>
<dbReference type="InterPro" id="IPR012677">
    <property type="entry name" value="Nucleotide-bd_a/b_plait_sf"/>
</dbReference>
<reference evidence="7" key="1">
    <citation type="journal article" date="2011" name="Genome Res.">
        <title>Phylogeny-wide analysis of social amoeba genomes highlights ancient origins for complex intercellular communication.</title>
        <authorList>
            <person name="Heidel A.J."/>
            <person name="Lawal H.M."/>
            <person name="Felder M."/>
            <person name="Schilde C."/>
            <person name="Helps N.R."/>
            <person name="Tunggal B."/>
            <person name="Rivero F."/>
            <person name="John U."/>
            <person name="Schleicher M."/>
            <person name="Eichinger L."/>
            <person name="Platzer M."/>
            <person name="Noegel A.A."/>
            <person name="Schaap P."/>
            <person name="Gloeckner G."/>
        </authorList>
    </citation>
    <scope>NUCLEOTIDE SEQUENCE [LARGE SCALE GENOMIC DNA]</scope>
    <source>
        <strain evidence="7">SH3</strain>
    </source>
</reference>
<dbReference type="RefSeq" id="XP_004367178.1">
    <property type="nucleotide sequence ID" value="XM_004367121.1"/>
</dbReference>
<dbReference type="Gene3D" id="3.30.70.330">
    <property type="match status" value="3"/>
</dbReference>
<dbReference type="GO" id="GO:0003729">
    <property type="term" value="F:mRNA binding"/>
    <property type="evidence" value="ECO:0007669"/>
    <property type="project" value="UniProtKB-ARBA"/>
</dbReference>
<accession>F4PW31</accession>
<dbReference type="SMART" id="SM00360">
    <property type="entry name" value="RRM"/>
    <property type="match status" value="3"/>
</dbReference>
<dbReference type="KEGG" id="dfa:DFA_07315"/>
<dbReference type="FunFam" id="3.30.70.330:FF:000013">
    <property type="entry name" value="CUGBP Elav-like family member 1 isoform 2"/>
    <property type="match status" value="1"/>
</dbReference>
<dbReference type="SUPFAM" id="SSF54928">
    <property type="entry name" value="RNA-binding domain, RBD"/>
    <property type="match status" value="2"/>
</dbReference>
<dbReference type="PROSITE" id="PS50102">
    <property type="entry name" value="RRM"/>
    <property type="match status" value="3"/>
</dbReference>
<feature type="domain" description="RRM" evidence="5">
    <location>
        <begin position="94"/>
        <end position="173"/>
    </location>
</feature>
<evidence type="ECO:0000313" key="7">
    <source>
        <dbReference type="Proteomes" id="UP000007797"/>
    </source>
</evidence>
<evidence type="ECO:0000256" key="1">
    <source>
        <dbReference type="ARBA" id="ARBA00022737"/>
    </source>
</evidence>
<keyword evidence="2 3" id="KW-0694">RNA-binding</keyword>
<gene>
    <name evidence="6" type="ORF">DFA_07315</name>
</gene>
<dbReference type="InterPro" id="IPR002343">
    <property type="entry name" value="Hud_Sxl_RNA"/>
</dbReference>